<dbReference type="EMBL" id="MT144373">
    <property type="protein sequence ID" value="QJA52849.1"/>
    <property type="molecule type" value="Genomic_DNA"/>
</dbReference>
<evidence type="ECO:0000313" key="3">
    <source>
        <dbReference type="EMBL" id="QJA58598.1"/>
    </source>
</evidence>
<sequence length="114" mass="13030">MTNATQIIIILMLFIVLAGLFICVGIKVNHLYEVKKEIPAVEIQRPERISAVVDNLIIFEKGKRYRLKGGKDVEFHVYEDNQIVVEFTVDDIVITRIGCIVKYMATMDTTTDLK</sequence>
<gene>
    <name evidence="4" type="ORF">MM415A01179_0012</name>
    <name evidence="3" type="ORF">MM415B01434_0008</name>
    <name evidence="2" type="ORF">TM448A03040_0006</name>
    <name evidence="5" type="ORF">TM448B01623_0007</name>
</gene>
<keyword evidence="1" id="KW-0812">Transmembrane</keyword>
<evidence type="ECO:0000313" key="4">
    <source>
        <dbReference type="EMBL" id="QJA77960.1"/>
    </source>
</evidence>
<dbReference type="EMBL" id="MT142312">
    <property type="protein sequence ID" value="QJA77960.1"/>
    <property type="molecule type" value="Genomic_DNA"/>
</dbReference>
<dbReference type="EMBL" id="MT144799">
    <property type="protein sequence ID" value="QJH99615.1"/>
    <property type="molecule type" value="Genomic_DNA"/>
</dbReference>
<protein>
    <submittedName>
        <fullName evidence="2">Uncharacterized protein</fullName>
    </submittedName>
</protein>
<proteinExistence type="predicted"/>
<accession>A0A6H1ZZD8</accession>
<feature type="transmembrane region" description="Helical" evidence="1">
    <location>
        <begin position="6"/>
        <end position="26"/>
    </location>
</feature>
<name>A0A6H1ZZD8_9ZZZZ</name>
<evidence type="ECO:0000256" key="1">
    <source>
        <dbReference type="SAM" id="Phobius"/>
    </source>
</evidence>
<keyword evidence="1" id="KW-1133">Transmembrane helix</keyword>
<reference evidence="2" key="1">
    <citation type="submission" date="2020-03" db="EMBL/GenBank/DDBJ databases">
        <title>The deep terrestrial virosphere.</title>
        <authorList>
            <person name="Holmfeldt K."/>
            <person name="Nilsson E."/>
            <person name="Simone D."/>
            <person name="Lopez-Fernandez M."/>
            <person name="Wu X."/>
            <person name="de Brujin I."/>
            <person name="Lundin D."/>
            <person name="Andersson A."/>
            <person name="Bertilsson S."/>
            <person name="Dopson M."/>
        </authorList>
    </citation>
    <scope>NUCLEOTIDE SEQUENCE</scope>
    <source>
        <strain evidence="4">MM415A01179</strain>
        <strain evidence="3">MM415B01434</strain>
        <strain evidence="2">TM448A03040</strain>
        <strain evidence="5">TM448B01623</strain>
    </source>
</reference>
<keyword evidence="1" id="KW-0472">Membrane</keyword>
<dbReference type="AlphaFoldDB" id="A0A6H1ZZD8"/>
<dbReference type="EMBL" id="MT141331">
    <property type="protein sequence ID" value="QJA58598.1"/>
    <property type="molecule type" value="Genomic_DNA"/>
</dbReference>
<evidence type="ECO:0000313" key="2">
    <source>
        <dbReference type="EMBL" id="QJA52849.1"/>
    </source>
</evidence>
<organism evidence="2">
    <name type="scientific">viral metagenome</name>
    <dbReference type="NCBI Taxonomy" id="1070528"/>
    <lineage>
        <taxon>unclassified sequences</taxon>
        <taxon>metagenomes</taxon>
        <taxon>organismal metagenomes</taxon>
    </lineage>
</organism>
<evidence type="ECO:0000313" key="5">
    <source>
        <dbReference type="EMBL" id="QJH99615.1"/>
    </source>
</evidence>